<dbReference type="AlphaFoldDB" id="A0A136J3X3"/>
<evidence type="ECO:0000313" key="3">
    <source>
        <dbReference type="Proteomes" id="UP000070501"/>
    </source>
</evidence>
<dbReference type="InParanoid" id="A0A136J3X3"/>
<dbReference type="OrthoDB" id="428342at2759"/>
<organism evidence="2 3">
    <name type="scientific">Microdochium bolleyi</name>
    <dbReference type="NCBI Taxonomy" id="196109"/>
    <lineage>
        <taxon>Eukaryota</taxon>
        <taxon>Fungi</taxon>
        <taxon>Dikarya</taxon>
        <taxon>Ascomycota</taxon>
        <taxon>Pezizomycotina</taxon>
        <taxon>Sordariomycetes</taxon>
        <taxon>Xylariomycetidae</taxon>
        <taxon>Xylariales</taxon>
        <taxon>Microdochiaceae</taxon>
        <taxon>Microdochium</taxon>
    </lineage>
</organism>
<dbReference type="STRING" id="196109.A0A136J3X3"/>
<evidence type="ECO:0000313" key="2">
    <source>
        <dbReference type="EMBL" id="KXJ91901.1"/>
    </source>
</evidence>
<dbReference type="PANTHER" id="PTHR21581:SF6">
    <property type="entry name" value="TRAFFICKING PROTEIN PARTICLE COMPLEX SUBUNIT 12"/>
    <property type="match status" value="1"/>
</dbReference>
<dbReference type="Proteomes" id="UP000070501">
    <property type="component" value="Unassembled WGS sequence"/>
</dbReference>
<protein>
    <recommendedName>
        <fullName evidence="4">Tetratricopeptide repeat protein 15</fullName>
    </recommendedName>
</protein>
<reference evidence="3" key="1">
    <citation type="submission" date="2016-02" db="EMBL/GenBank/DDBJ databases">
        <title>Draft genome sequence of Microdochium bolleyi, a fungal endophyte of beachgrass.</title>
        <authorList>
            <consortium name="DOE Joint Genome Institute"/>
            <person name="David A.S."/>
            <person name="May G."/>
            <person name="Haridas S."/>
            <person name="Lim J."/>
            <person name="Wang M."/>
            <person name="Labutti K."/>
            <person name="Lipzen A."/>
            <person name="Barry K."/>
            <person name="Grigoriev I.V."/>
        </authorList>
    </citation>
    <scope>NUCLEOTIDE SEQUENCE [LARGE SCALE GENOMIC DNA]</scope>
    <source>
        <strain evidence="3">J235TASD1</strain>
    </source>
</reference>
<feature type="region of interest" description="Disordered" evidence="1">
    <location>
        <begin position="1"/>
        <end position="92"/>
    </location>
</feature>
<feature type="compositionally biased region" description="Polar residues" evidence="1">
    <location>
        <begin position="1"/>
        <end position="11"/>
    </location>
</feature>
<evidence type="ECO:0008006" key="4">
    <source>
        <dbReference type="Google" id="ProtNLM"/>
    </source>
</evidence>
<name>A0A136J3X3_9PEZI</name>
<dbReference type="PANTHER" id="PTHR21581">
    <property type="entry name" value="D-ALANYL-D-ALANINE CARBOXYPEPTIDASE"/>
    <property type="match status" value="1"/>
</dbReference>
<evidence type="ECO:0000256" key="1">
    <source>
        <dbReference type="SAM" id="MobiDB-lite"/>
    </source>
</evidence>
<proteinExistence type="predicted"/>
<keyword evidence="3" id="KW-1185">Reference proteome</keyword>
<feature type="compositionally biased region" description="Polar residues" evidence="1">
    <location>
        <begin position="76"/>
        <end position="88"/>
    </location>
</feature>
<gene>
    <name evidence="2" type="ORF">Micbo1qcDRAFT_194892</name>
</gene>
<dbReference type="GO" id="GO:0005794">
    <property type="term" value="C:Golgi apparatus"/>
    <property type="evidence" value="ECO:0007669"/>
    <property type="project" value="TreeGrafter"/>
</dbReference>
<feature type="region of interest" description="Disordered" evidence="1">
    <location>
        <begin position="469"/>
        <end position="488"/>
    </location>
</feature>
<dbReference type="GO" id="GO:0030008">
    <property type="term" value="C:TRAPP complex"/>
    <property type="evidence" value="ECO:0007669"/>
    <property type="project" value="TreeGrafter"/>
</dbReference>
<accession>A0A136J3X3</accession>
<sequence length="488" mass="52159">MDHSQRLSSPSGLARARSGARPIRRTLTKGPLDTDDPLSPQGSSGLASPVQGGSPRPSSTQPFPRSPARSPAPRPLSTTGSRSASAQRTLVGDSAPLTSKDFSFLLKPEIYHQISPLSIPAPFRTPSRQPSPEAPIPDLLAQGHFRAAAIAAVQALTSSPVSVTQAAAHPPVSPTDHARVFSLLYTRLSCLCLIDAVPLAAQEAKALEDLSSAFYLDPLTGAHLVPWELRLLAVRLQTLGFGDPRRAVVGYYELARDARREIGRALRAHDHSAAELWRERLADLGVKVAGALVEQEDLLGAAEHLATLKASSSGGVGARGSERLAMSKALLWLHVGDVEQARRCIVRSGEGGGGSVAESVLEALADMADGEYELALNRWAALKRDLDGGSNEDVEAGESRDEMIGVNLAVCLLYVGRMEEGRQILESLVSQGRSSHTLLFNLSTMYELCTDRAKTLKLQLAERVAAAPHEQSAGHSQGWEKTNADFKL</sequence>
<dbReference type="EMBL" id="KQ964249">
    <property type="protein sequence ID" value="KXJ91901.1"/>
    <property type="molecule type" value="Genomic_DNA"/>
</dbReference>